<dbReference type="RefSeq" id="WP_310309678.1">
    <property type="nucleotide sequence ID" value="NZ_JAVDWE010000021.1"/>
</dbReference>
<evidence type="ECO:0000313" key="2">
    <source>
        <dbReference type="Proteomes" id="UP001265550"/>
    </source>
</evidence>
<gene>
    <name evidence="1" type="ORF">J2X09_005009</name>
</gene>
<organism evidence="1 2">
    <name type="scientific">Hydrogenophaga laconesensis</name>
    <dbReference type="NCBI Taxonomy" id="1805971"/>
    <lineage>
        <taxon>Bacteria</taxon>
        <taxon>Pseudomonadati</taxon>
        <taxon>Pseudomonadota</taxon>
        <taxon>Betaproteobacteria</taxon>
        <taxon>Burkholderiales</taxon>
        <taxon>Comamonadaceae</taxon>
        <taxon>Hydrogenophaga</taxon>
    </lineage>
</organism>
<reference evidence="1 2" key="1">
    <citation type="submission" date="2023-07" db="EMBL/GenBank/DDBJ databases">
        <title>Sorghum-associated microbial communities from plants grown in Nebraska, USA.</title>
        <authorList>
            <person name="Schachtman D."/>
        </authorList>
    </citation>
    <scope>NUCLEOTIDE SEQUENCE [LARGE SCALE GENOMIC DNA]</scope>
    <source>
        <strain evidence="1 2">BE240</strain>
    </source>
</reference>
<name>A0ABU1VIU4_9BURK</name>
<proteinExistence type="predicted"/>
<evidence type="ECO:0000313" key="1">
    <source>
        <dbReference type="EMBL" id="MDR7097235.1"/>
    </source>
</evidence>
<dbReference type="EMBL" id="JAVDWE010000021">
    <property type="protein sequence ID" value="MDR7097235.1"/>
    <property type="molecule type" value="Genomic_DNA"/>
</dbReference>
<dbReference type="Proteomes" id="UP001265550">
    <property type="component" value="Unassembled WGS sequence"/>
</dbReference>
<protein>
    <submittedName>
        <fullName evidence="1">Uncharacterized protein</fullName>
    </submittedName>
</protein>
<comment type="caution">
    <text evidence="1">The sequence shown here is derived from an EMBL/GenBank/DDBJ whole genome shotgun (WGS) entry which is preliminary data.</text>
</comment>
<keyword evidence="2" id="KW-1185">Reference proteome</keyword>
<sequence length="44" mass="4645">MKTSRARVQLPIILGITHQAPSYGHGLRHGGIAAGRHNLGHPAP</sequence>
<accession>A0ABU1VIU4</accession>